<accession>A0A4V1X960</accession>
<gene>
    <name evidence="2" type="ORF">DL764_008774</name>
</gene>
<feature type="region of interest" description="Disordered" evidence="1">
    <location>
        <begin position="1"/>
        <end position="24"/>
    </location>
</feature>
<dbReference type="OrthoDB" id="4753692at2759"/>
<dbReference type="AlphaFoldDB" id="A0A4V1X960"/>
<evidence type="ECO:0000256" key="1">
    <source>
        <dbReference type="SAM" id="MobiDB-lite"/>
    </source>
</evidence>
<dbReference type="Proteomes" id="UP000293360">
    <property type="component" value="Unassembled WGS sequence"/>
</dbReference>
<dbReference type="EMBL" id="QJNU01000732">
    <property type="protein sequence ID" value="RYO88015.1"/>
    <property type="molecule type" value="Genomic_DNA"/>
</dbReference>
<feature type="compositionally biased region" description="Polar residues" evidence="1">
    <location>
        <begin position="1"/>
        <end position="10"/>
    </location>
</feature>
<organism evidence="2 3">
    <name type="scientific">Monosporascus ibericus</name>
    <dbReference type="NCBI Taxonomy" id="155417"/>
    <lineage>
        <taxon>Eukaryota</taxon>
        <taxon>Fungi</taxon>
        <taxon>Dikarya</taxon>
        <taxon>Ascomycota</taxon>
        <taxon>Pezizomycotina</taxon>
        <taxon>Sordariomycetes</taxon>
        <taxon>Xylariomycetidae</taxon>
        <taxon>Xylariales</taxon>
        <taxon>Xylariales incertae sedis</taxon>
        <taxon>Monosporascus</taxon>
    </lineage>
</organism>
<evidence type="ECO:0000313" key="2">
    <source>
        <dbReference type="EMBL" id="RYO88015.1"/>
    </source>
</evidence>
<sequence>MAANENQSNPPGEDRDKPDMPRRESNYKEGYMVEEDPYVLNTSQAGAAGFNDNVLLHYSFGNNVIEADRNQHRNSDQALVEVDKNGLALALHGLVNPENVNLELRTDGHLIIQGDQPSHVLDALLVISKSVERGSPATTRFYTINDLEQHKKQLEVGLGIARIDGKPVVWEQGVGVMAKEQYIPGLVIAEAWFHEVPILELIAEVFSDMEQTSSGDHTVPPEADRPRKRRALSS</sequence>
<feature type="region of interest" description="Disordered" evidence="1">
    <location>
        <begin position="211"/>
        <end position="234"/>
    </location>
</feature>
<proteinExistence type="predicted"/>
<feature type="compositionally biased region" description="Basic and acidic residues" evidence="1">
    <location>
        <begin position="12"/>
        <end position="24"/>
    </location>
</feature>
<reference evidence="2 3" key="1">
    <citation type="submission" date="2018-06" db="EMBL/GenBank/DDBJ databases">
        <title>Complete Genomes of Monosporascus.</title>
        <authorList>
            <person name="Robinson A.J."/>
            <person name="Natvig D.O."/>
        </authorList>
    </citation>
    <scope>NUCLEOTIDE SEQUENCE [LARGE SCALE GENOMIC DNA]</scope>
    <source>
        <strain evidence="2 3">CBS 110550</strain>
    </source>
</reference>
<name>A0A4V1X960_9PEZI</name>
<comment type="caution">
    <text evidence="2">The sequence shown here is derived from an EMBL/GenBank/DDBJ whole genome shotgun (WGS) entry which is preliminary data.</text>
</comment>
<evidence type="ECO:0000313" key="3">
    <source>
        <dbReference type="Proteomes" id="UP000293360"/>
    </source>
</evidence>
<keyword evidence="3" id="KW-1185">Reference proteome</keyword>
<protein>
    <submittedName>
        <fullName evidence="2">Uncharacterized protein</fullName>
    </submittedName>
</protein>